<dbReference type="EMBL" id="JACHGT010000008">
    <property type="protein sequence ID" value="MBB6036194.1"/>
    <property type="molecule type" value="Genomic_DNA"/>
</dbReference>
<accession>A0A841FJY7</accession>
<reference evidence="1 2" key="1">
    <citation type="submission" date="2020-08" db="EMBL/GenBank/DDBJ databases">
        <title>Genomic Encyclopedia of Type Strains, Phase IV (KMG-IV): sequencing the most valuable type-strain genomes for metagenomic binning, comparative biology and taxonomic classification.</title>
        <authorList>
            <person name="Goeker M."/>
        </authorList>
    </citation>
    <scope>NUCLEOTIDE SEQUENCE [LARGE SCALE GENOMIC DNA]</scope>
    <source>
        <strain evidence="1 2">YIM 65646</strain>
    </source>
</reference>
<dbReference type="RefSeq" id="WP_184789026.1">
    <property type="nucleotide sequence ID" value="NZ_BONT01000046.1"/>
</dbReference>
<comment type="caution">
    <text evidence="1">The sequence shown here is derived from an EMBL/GenBank/DDBJ whole genome shotgun (WGS) entry which is preliminary data.</text>
</comment>
<evidence type="ECO:0000313" key="1">
    <source>
        <dbReference type="EMBL" id="MBB6036194.1"/>
    </source>
</evidence>
<gene>
    <name evidence="1" type="ORF">HNR73_004062</name>
</gene>
<dbReference type="Proteomes" id="UP000548476">
    <property type="component" value="Unassembled WGS sequence"/>
</dbReference>
<name>A0A841FJY7_9ACTN</name>
<keyword evidence="2" id="KW-1185">Reference proteome</keyword>
<protein>
    <recommendedName>
        <fullName evidence="3">Pyoverdine/dityrosine biosynthesis protein</fullName>
    </recommendedName>
</protein>
<organism evidence="1 2">
    <name type="scientific">Phytomonospora endophytica</name>
    <dbReference type="NCBI Taxonomy" id="714109"/>
    <lineage>
        <taxon>Bacteria</taxon>
        <taxon>Bacillati</taxon>
        <taxon>Actinomycetota</taxon>
        <taxon>Actinomycetes</taxon>
        <taxon>Micromonosporales</taxon>
        <taxon>Micromonosporaceae</taxon>
        <taxon>Phytomonospora</taxon>
    </lineage>
</organism>
<sequence length="480" mass="53713">MPENHGERRPVTVFDLEPRHHRTKIAVQEAMSIRTVPKTHPIPLSAQKFDELIGALKQASAAFTSTARDQIARRARAFFRETDPSPEQKIKATFAHRSFGRAKGRVLHDPEAMDMVDRALKSENDHVRLFCTGFPMKVFNPLETEYRGDVVDLGDISVLLRFAELASVLTHFGERIGKTFSVSVVSDGRLNAGMFRADQGICESYTANLNAIVQELGLSSLVSVLEFHAALGPHTNRRAEFEQAVADARNEAHAGFGVLLNPGDLERSLSTALEHERRHYFGSSFRDIFHSTVGSVRYTGIERLSRILGIGLLETYTVILHSILWNRRIDADHVRNLLPAGPRDETLGAALRELDRECSHTTRTAWESTIEYFAVLRANKRVDPLDELFPDGIRITTRPKPGQIGVHTSDQSAPTLFSYHSVPVIVPCDKGRSVKVDFRLRLHALMEGCRPVVMDGGDILCYRQPGVPDLPLHRLPWARG</sequence>
<proteinExistence type="predicted"/>
<evidence type="ECO:0000313" key="2">
    <source>
        <dbReference type="Proteomes" id="UP000548476"/>
    </source>
</evidence>
<dbReference type="AlphaFoldDB" id="A0A841FJY7"/>
<evidence type="ECO:0008006" key="3">
    <source>
        <dbReference type="Google" id="ProtNLM"/>
    </source>
</evidence>